<dbReference type="Proteomes" id="UP001589813">
    <property type="component" value="Unassembled WGS sequence"/>
</dbReference>
<feature type="non-terminal residue" evidence="6">
    <location>
        <position position="1"/>
    </location>
</feature>
<evidence type="ECO:0000313" key="6">
    <source>
        <dbReference type="EMBL" id="MFC0049715.1"/>
    </source>
</evidence>
<accession>A0ABV6BFR1</accession>
<keyword evidence="7" id="KW-1185">Reference proteome</keyword>
<keyword evidence="2" id="KW-0442">Lipid degradation</keyword>
<evidence type="ECO:0000256" key="3">
    <source>
        <dbReference type="ARBA" id="ARBA00023098"/>
    </source>
</evidence>
<dbReference type="GO" id="GO:0016787">
    <property type="term" value="F:hydrolase activity"/>
    <property type="evidence" value="ECO:0007669"/>
    <property type="project" value="UniProtKB-KW"/>
</dbReference>
<gene>
    <name evidence="6" type="ORF">ACFFJP_15560</name>
</gene>
<feature type="compositionally biased region" description="Polar residues" evidence="4">
    <location>
        <begin position="294"/>
        <end position="309"/>
    </location>
</feature>
<evidence type="ECO:0000256" key="4">
    <source>
        <dbReference type="SAM" id="MobiDB-lite"/>
    </source>
</evidence>
<organism evidence="6 7">
    <name type="scientific">Rheinheimera tilapiae</name>
    <dbReference type="NCBI Taxonomy" id="875043"/>
    <lineage>
        <taxon>Bacteria</taxon>
        <taxon>Pseudomonadati</taxon>
        <taxon>Pseudomonadota</taxon>
        <taxon>Gammaproteobacteria</taxon>
        <taxon>Chromatiales</taxon>
        <taxon>Chromatiaceae</taxon>
        <taxon>Rheinheimera</taxon>
    </lineage>
</organism>
<dbReference type="RefSeq" id="WP_377246103.1">
    <property type="nucleotide sequence ID" value="NZ_JBHLXP010000004.1"/>
</dbReference>
<dbReference type="Gene3D" id="3.40.50.1820">
    <property type="entry name" value="alpha/beta hydrolase"/>
    <property type="match status" value="1"/>
</dbReference>
<proteinExistence type="predicted"/>
<dbReference type="PANTHER" id="PTHR10272:SF0">
    <property type="entry name" value="PLATELET-ACTIVATING FACTOR ACETYLHYDROLASE"/>
    <property type="match status" value="1"/>
</dbReference>
<keyword evidence="3" id="KW-0443">Lipid metabolism</keyword>
<dbReference type="EMBL" id="JBHLXP010000004">
    <property type="protein sequence ID" value="MFC0049715.1"/>
    <property type="molecule type" value="Genomic_DNA"/>
</dbReference>
<dbReference type="InterPro" id="IPR029058">
    <property type="entry name" value="AB_hydrolase_fold"/>
</dbReference>
<protein>
    <submittedName>
        <fullName evidence="6">Alpha/beta hydrolase family protein</fullName>
    </submittedName>
</protein>
<reference evidence="6 7" key="1">
    <citation type="submission" date="2024-09" db="EMBL/GenBank/DDBJ databases">
        <authorList>
            <person name="Sun Q."/>
            <person name="Mori K."/>
        </authorList>
    </citation>
    <scope>NUCLEOTIDE SEQUENCE [LARGE SCALE GENOMIC DNA]</scope>
    <source>
        <strain evidence="6 7">KCTC 23315</strain>
    </source>
</reference>
<name>A0ABV6BFR1_9GAMM</name>
<comment type="caution">
    <text evidence="6">The sequence shown here is derived from an EMBL/GenBank/DDBJ whole genome shotgun (WGS) entry which is preliminary data.</text>
</comment>
<dbReference type="PANTHER" id="PTHR10272">
    <property type="entry name" value="PLATELET-ACTIVATING FACTOR ACETYLHYDROLASE"/>
    <property type="match status" value="1"/>
</dbReference>
<evidence type="ECO:0000256" key="1">
    <source>
        <dbReference type="ARBA" id="ARBA00022801"/>
    </source>
</evidence>
<keyword evidence="1 6" id="KW-0378">Hydrolase</keyword>
<sequence>QLPVVVISHGYTGYRSLMFYLAEHLASHGYIVAAIDHTDSTNAEIDFAKAPFAGFFSTLYHRARDQQATLNYLTSAKSPLFAQTNPNKAGLVGYSMGGFGALSTLGACYQFPDAMVQQLTGAAQPAQIAALRTQLNSCNAGQAKADPRWQTGILFAPWGGQYQLFDPKSLAKIQTPLLYVAGDQDDISGYQGIVQLFQHSGSAARYLLTYHGARHNIATHPAPAAARDIESDYGHYAEPAWDIRQINRVNQHMVLAMLDCQLKQKADACQLLPTKNSRSDEDKGWPGFPPRYNTGMSWQTGSANQSGSK</sequence>
<evidence type="ECO:0000259" key="5">
    <source>
        <dbReference type="Pfam" id="PF12740"/>
    </source>
</evidence>
<dbReference type="InterPro" id="IPR041127">
    <property type="entry name" value="PET_hydrolase/cutinase-like"/>
</dbReference>
<dbReference type="Pfam" id="PF12740">
    <property type="entry name" value="PETase"/>
    <property type="match status" value="1"/>
</dbReference>
<evidence type="ECO:0000256" key="2">
    <source>
        <dbReference type="ARBA" id="ARBA00022963"/>
    </source>
</evidence>
<feature type="region of interest" description="Disordered" evidence="4">
    <location>
        <begin position="274"/>
        <end position="309"/>
    </location>
</feature>
<evidence type="ECO:0000313" key="7">
    <source>
        <dbReference type="Proteomes" id="UP001589813"/>
    </source>
</evidence>
<feature type="domain" description="PET hydrolase/cutinase-like" evidence="5">
    <location>
        <begin position="4"/>
        <end position="103"/>
    </location>
</feature>
<dbReference type="SUPFAM" id="SSF53474">
    <property type="entry name" value="alpha/beta-Hydrolases"/>
    <property type="match status" value="1"/>
</dbReference>